<reference evidence="1 2" key="1">
    <citation type="journal article" date="2010" name="J. Bacteriol.">
        <title>Genome sequence of the oligotrophic marine Gammaproteobacterium HTCC2143, isolated from the Oregon Coast.</title>
        <authorList>
            <person name="Oh H.M."/>
            <person name="Kang I."/>
            <person name="Ferriera S."/>
            <person name="Giovannoni S.J."/>
            <person name="Cho J.C."/>
        </authorList>
    </citation>
    <scope>NUCLEOTIDE SEQUENCE [LARGE SCALE GENOMIC DNA]</scope>
    <source>
        <strain evidence="1 2">HTCC2143</strain>
    </source>
</reference>
<accession>A0YAF1</accession>
<sequence length="217" mass="24119">MAMWGKLSLLLISFPTLREIIMDRREILKMAAVVLGGTLSGSLSAAVMAGVNASGEVSRQLFDASGRKSLVILAELIIPETDTPGAVAAGVPDFIELMVSDWYTDTERTLFLEGLQALSEYCQQTYSKKFNDCSNDEQVIALQWSEQESKKYVAKPSSPLSRAIDEDSPFFTKIKELTVLGYYTSEVGAKQELHYNPMPMKYDGDVDFSDVGRQWSY</sequence>
<dbReference type="eggNOG" id="ENOG503134Z">
    <property type="taxonomic scope" value="Bacteria"/>
</dbReference>
<keyword evidence="2" id="KW-1185">Reference proteome</keyword>
<dbReference type="InterPro" id="IPR027056">
    <property type="entry name" value="Gluconate_2DH_su3"/>
</dbReference>
<dbReference type="EMBL" id="AAVT01000001">
    <property type="protein sequence ID" value="EAW33105.1"/>
    <property type="molecule type" value="Genomic_DNA"/>
</dbReference>
<evidence type="ECO:0000313" key="2">
    <source>
        <dbReference type="Proteomes" id="UP000004931"/>
    </source>
</evidence>
<evidence type="ECO:0000313" key="1">
    <source>
        <dbReference type="EMBL" id="EAW33105.1"/>
    </source>
</evidence>
<dbReference type="STRING" id="247633.GP2143_17656"/>
<dbReference type="AlphaFoldDB" id="A0YAF1"/>
<organism evidence="1 2">
    <name type="scientific">marine gamma proteobacterium HTCC2143</name>
    <dbReference type="NCBI Taxonomy" id="247633"/>
    <lineage>
        <taxon>Bacteria</taxon>
        <taxon>Pseudomonadati</taxon>
        <taxon>Pseudomonadota</taxon>
        <taxon>Gammaproteobacteria</taxon>
        <taxon>Cellvibrionales</taxon>
        <taxon>Spongiibacteraceae</taxon>
        <taxon>BD1-7 clade</taxon>
    </lineage>
</organism>
<gene>
    <name evidence="1" type="ORF">GP2143_17656</name>
</gene>
<evidence type="ECO:0008006" key="3">
    <source>
        <dbReference type="Google" id="ProtNLM"/>
    </source>
</evidence>
<comment type="caution">
    <text evidence="1">The sequence shown here is derived from an EMBL/GenBank/DDBJ whole genome shotgun (WGS) entry which is preliminary data.</text>
</comment>
<protein>
    <recommendedName>
        <fullName evidence="3">Twin-arginine translocation pathway signal</fullName>
    </recommendedName>
</protein>
<dbReference type="OrthoDB" id="6385145at2"/>
<name>A0YAF1_9GAMM</name>
<proteinExistence type="predicted"/>
<dbReference type="Pfam" id="PF13618">
    <property type="entry name" value="Gluconate_2-dh3"/>
    <property type="match status" value="1"/>
</dbReference>
<dbReference type="Proteomes" id="UP000004931">
    <property type="component" value="Unassembled WGS sequence"/>
</dbReference>